<reference evidence="3 4" key="1">
    <citation type="submission" date="2020-02" db="EMBL/GenBank/DDBJ databases">
        <title>Genome sequences of Thiorhodococcus mannitoliphagus and Thiorhodococcus minor, purple sulfur photosynthetic bacteria in the gammaproteobacterial family, Chromatiaceae.</title>
        <authorList>
            <person name="Aviles F.A."/>
            <person name="Meyer T.E."/>
            <person name="Kyndt J.A."/>
        </authorList>
    </citation>
    <scope>NUCLEOTIDE SEQUENCE [LARGE SCALE GENOMIC DNA]</scope>
    <source>
        <strain evidence="3 4">DSM 11518</strain>
    </source>
</reference>
<feature type="domain" description="DUF2326" evidence="2">
    <location>
        <begin position="429"/>
        <end position="569"/>
    </location>
</feature>
<feature type="coiled-coil region" evidence="1">
    <location>
        <begin position="311"/>
        <end position="345"/>
    </location>
</feature>
<dbReference type="Proteomes" id="UP000483379">
    <property type="component" value="Unassembled WGS sequence"/>
</dbReference>
<accession>A0A6M0K0Q7</accession>
<comment type="caution">
    <text evidence="3">The sequence shown here is derived from an EMBL/GenBank/DDBJ whole genome shotgun (WGS) entry which is preliminary data.</text>
</comment>
<keyword evidence="4" id="KW-1185">Reference proteome</keyword>
<name>A0A6M0K0Q7_9GAMM</name>
<evidence type="ECO:0000259" key="2">
    <source>
        <dbReference type="Pfam" id="PF10088"/>
    </source>
</evidence>
<evidence type="ECO:0000313" key="3">
    <source>
        <dbReference type="EMBL" id="NEV63330.1"/>
    </source>
</evidence>
<dbReference type="RefSeq" id="WP_164453793.1">
    <property type="nucleotide sequence ID" value="NZ_JAAIJQ010000047.1"/>
</dbReference>
<evidence type="ECO:0000313" key="4">
    <source>
        <dbReference type="Proteomes" id="UP000483379"/>
    </source>
</evidence>
<dbReference type="InterPro" id="IPR018760">
    <property type="entry name" value="DUF2326"/>
</dbReference>
<organism evidence="3 4">
    <name type="scientific">Thiorhodococcus minor</name>
    <dbReference type="NCBI Taxonomy" id="57489"/>
    <lineage>
        <taxon>Bacteria</taxon>
        <taxon>Pseudomonadati</taxon>
        <taxon>Pseudomonadota</taxon>
        <taxon>Gammaproteobacteria</taxon>
        <taxon>Chromatiales</taxon>
        <taxon>Chromatiaceae</taxon>
        <taxon>Thiorhodococcus</taxon>
    </lineage>
</organism>
<dbReference type="EMBL" id="JAAIJQ010000047">
    <property type="protein sequence ID" value="NEV63330.1"/>
    <property type="molecule type" value="Genomic_DNA"/>
</dbReference>
<feature type="coiled-coil region" evidence="1">
    <location>
        <begin position="178"/>
        <end position="272"/>
    </location>
</feature>
<keyword evidence="1" id="KW-0175">Coiled coil</keyword>
<evidence type="ECO:0000256" key="1">
    <source>
        <dbReference type="SAM" id="Coils"/>
    </source>
</evidence>
<proteinExistence type="predicted"/>
<dbReference type="InterPro" id="IPR027417">
    <property type="entry name" value="P-loop_NTPase"/>
</dbReference>
<gene>
    <name evidence="3" type="ORF">G3446_15790</name>
</gene>
<protein>
    <submittedName>
        <fullName evidence="3">DUF2326 domain-containing protein</fullName>
    </submittedName>
</protein>
<sequence length="574" mass="65979">MRLIELTADRASFRPVRFNPDGLSLIVGGRSQKEDGDSDKTYNGVGKSLAIALIHFCLGSNKVNAFQEAIPDWEFSLRFENRGNNHRISRNTSRQNIVVFDGQEMKLKDLREHLACLAFDLPSGVDGLSFRPLLYKFLRRGKADYVEAEHTSSDHSPYEKLIRNIFLLGLDVDLVAEKARLNQRLKRIQDSNKSLKNDPVLREFYTANKDVEIELSFLQERITQLEANQRSFEVADDYYQVEKEANDLGIELQALRNRAVILRNAIDNIDKSLKVRPDITPDRIETAYRELGSAFRPETLRRLEEVQEFHRHLVDNRVTRLSQERRRLEREFANKEQSIRALNDALNEKTAFLGRSRALDYFVAIGNEIASLKAKAQKLDDYRALGRRWSDELATTKGAMQQEVLRTNAYLAQIHPRLDEVNGVFKGLSRRLYPDSPAGLTLRNNDGENQVRFNFEVRIENDASDGINEARIFCYDLTLLTAGRNHHINLVFHDSRLFSDMDPRQRAEAFRIARDITARRGCQYIATLNEDQIEGMADYLTEEERAMITANTVLALGDRAAEEKLLGVQVDMHY</sequence>
<dbReference type="AlphaFoldDB" id="A0A6M0K0Q7"/>
<dbReference type="Pfam" id="PF10088">
    <property type="entry name" value="DUF2326"/>
    <property type="match status" value="1"/>
</dbReference>
<dbReference type="Gene3D" id="3.40.50.300">
    <property type="entry name" value="P-loop containing nucleotide triphosphate hydrolases"/>
    <property type="match status" value="1"/>
</dbReference>